<protein>
    <submittedName>
        <fullName evidence="2">Uncharacterized protein</fullName>
    </submittedName>
</protein>
<dbReference type="AlphaFoldDB" id="A0A9J6A574"/>
<organism evidence="2 3">
    <name type="scientific">Solanum commersonii</name>
    <name type="common">Commerson's wild potato</name>
    <name type="synonym">Commerson's nightshade</name>
    <dbReference type="NCBI Taxonomy" id="4109"/>
    <lineage>
        <taxon>Eukaryota</taxon>
        <taxon>Viridiplantae</taxon>
        <taxon>Streptophyta</taxon>
        <taxon>Embryophyta</taxon>
        <taxon>Tracheophyta</taxon>
        <taxon>Spermatophyta</taxon>
        <taxon>Magnoliopsida</taxon>
        <taxon>eudicotyledons</taxon>
        <taxon>Gunneridae</taxon>
        <taxon>Pentapetalae</taxon>
        <taxon>asterids</taxon>
        <taxon>lamiids</taxon>
        <taxon>Solanales</taxon>
        <taxon>Solanaceae</taxon>
        <taxon>Solanoideae</taxon>
        <taxon>Solaneae</taxon>
        <taxon>Solanum</taxon>
    </lineage>
</organism>
<comment type="caution">
    <text evidence="2">The sequence shown here is derived from an EMBL/GenBank/DDBJ whole genome shotgun (WGS) entry which is preliminary data.</text>
</comment>
<proteinExistence type="predicted"/>
<keyword evidence="3" id="KW-1185">Reference proteome</keyword>
<evidence type="ECO:0000313" key="2">
    <source>
        <dbReference type="EMBL" id="KAG5619528.1"/>
    </source>
</evidence>
<evidence type="ECO:0000256" key="1">
    <source>
        <dbReference type="SAM" id="MobiDB-lite"/>
    </source>
</evidence>
<gene>
    <name evidence="2" type="ORF">H5410_004746</name>
</gene>
<feature type="region of interest" description="Disordered" evidence="1">
    <location>
        <begin position="1"/>
        <end position="24"/>
    </location>
</feature>
<dbReference type="EMBL" id="JACXVP010000002">
    <property type="protein sequence ID" value="KAG5619528.1"/>
    <property type="molecule type" value="Genomic_DNA"/>
</dbReference>
<dbReference type="Proteomes" id="UP000824120">
    <property type="component" value="Chromosome 2"/>
</dbReference>
<reference evidence="2 3" key="1">
    <citation type="submission" date="2020-09" db="EMBL/GenBank/DDBJ databases">
        <title>De no assembly of potato wild relative species, Solanum commersonii.</title>
        <authorList>
            <person name="Cho K."/>
        </authorList>
    </citation>
    <scope>NUCLEOTIDE SEQUENCE [LARGE SCALE GENOMIC DNA]</scope>
    <source>
        <strain evidence="2">LZ3.2</strain>
        <tissue evidence="2">Leaf</tissue>
    </source>
</reference>
<sequence length="81" mass="9303">MGRRTLINKKISSQEESSSSSKQFVNLEDIPEESPLYGHVHSYLASQKQQVLLLPSPERILMITNSTKITEKRNDISFRKL</sequence>
<evidence type="ECO:0000313" key="3">
    <source>
        <dbReference type="Proteomes" id="UP000824120"/>
    </source>
</evidence>
<name>A0A9J6A574_SOLCO</name>
<accession>A0A9J6A574</accession>